<organism evidence="2 3">
    <name type="scientific">Nocardioides terrae</name>
    <dbReference type="NCBI Taxonomy" id="574651"/>
    <lineage>
        <taxon>Bacteria</taxon>
        <taxon>Bacillati</taxon>
        <taxon>Actinomycetota</taxon>
        <taxon>Actinomycetes</taxon>
        <taxon>Propionibacteriales</taxon>
        <taxon>Nocardioidaceae</taxon>
        <taxon>Nocardioides</taxon>
    </lineage>
</organism>
<keyword evidence="1" id="KW-0472">Membrane</keyword>
<keyword evidence="1" id="KW-0812">Transmembrane</keyword>
<keyword evidence="1" id="KW-1133">Transmembrane helix</keyword>
<dbReference type="STRING" id="574651.SAMN04487968_105131"/>
<feature type="transmembrane region" description="Helical" evidence="1">
    <location>
        <begin position="35"/>
        <end position="54"/>
    </location>
</feature>
<proteinExistence type="predicted"/>
<dbReference type="Proteomes" id="UP000198832">
    <property type="component" value="Unassembled WGS sequence"/>
</dbReference>
<sequence length="234" mass="24025">MDPCLLWARAAIVGSLAFGLGVVGHVTAGGLLPGGTALAVMAVAAVVLSGPMLAKPASTVRLLAMTLGGQTVVHAVLTVTAGHVGDPVRPGTHASVPPPTADPYATLPVVNGHRVGSLQDAFQVGTSPSSAEPALPVLPIGHLLHDMSAHAPMMVVHLVAGVLVTLWLARGEHCLWTLLALTGRRITLVALLHLTVVLPRTSLRGYLRTQAPAGPVSVWLSRPDTRRGPPLLAA</sequence>
<gene>
    <name evidence="2" type="ORF">SAMN04487968_105131</name>
</gene>
<dbReference type="EMBL" id="FOLB01000005">
    <property type="protein sequence ID" value="SFC31258.1"/>
    <property type="molecule type" value="Genomic_DNA"/>
</dbReference>
<evidence type="ECO:0000313" key="3">
    <source>
        <dbReference type="Proteomes" id="UP000198832"/>
    </source>
</evidence>
<accession>A0A1I1IAH6</accession>
<protein>
    <submittedName>
        <fullName evidence="2">Uncharacterized protein</fullName>
    </submittedName>
</protein>
<feature type="transmembrane region" description="Helical" evidence="1">
    <location>
        <begin position="175"/>
        <end position="198"/>
    </location>
</feature>
<evidence type="ECO:0000313" key="2">
    <source>
        <dbReference type="EMBL" id="SFC31258.1"/>
    </source>
</evidence>
<feature type="transmembrane region" description="Helical" evidence="1">
    <location>
        <begin position="151"/>
        <end position="169"/>
    </location>
</feature>
<evidence type="ECO:0000256" key="1">
    <source>
        <dbReference type="SAM" id="Phobius"/>
    </source>
</evidence>
<dbReference type="AlphaFoldDB" id="A0A1I1IAH6"/>
<keyword evidence="3" id="KW-1185">Reference proteome</keyword>
<name>A0A1I1IAH6_9ACTN</name>
<reference evidence="2 3" key="1">
    <citation type="submission" date="2016-10" db="EMBL/GenBank/DDBJ databases">
        <authorList>
            <person name="de Groot N.N."/>
        </authorList>
    </citation>
    <scope>NUCLEOTIDE SEQUENCE [LARGE SCALE GENOMIC DNA]</scope>
    <source>
        <strain evidence="2 3">CGMCC 1.7056</strain>
    </source>
</reference>